<reference evidence="1 2" key="1">
    <citation type="submission" date="2019-03" db="EMBL/GenBank/DDBJ databases">
        <title>Genomic Encyclopedia of Type Strains, Phase IV (KMG-IV): sequencing the most valuable type-strain genomes for metagenomic binning, comparative biology and taxonomic classification.</title>
        <authorList>
            <person name="Goeker M."/>
        </authorList>
    </citation>
    <scope>NUCLEOTIDE SEQUENCE [LARGE SCALE GENOMIC DNA]</scope>
    <source>
        <strain evidence="1 2">DSM 23917</strain>
    </source>
</reference>
<protein>
    <submittedName>
        <fullName evidence="1">Uncharacterized protein</fullName>
    </submittedName>
</protein>
<dbReference type="AlphaFoldDB" id="A0A4R2M4J2"/>
<name>A0A4R2M4J2_9BACE</name>
<evidence type="ECO:0000313" key="2">
    <source>
        <dbReference type="Proteomes" id="UP000295600"/>
    </source>
</evidence>
<comment type="caution">
    <text evidence="1">The sequence shown here is derived from an EMBL/GenBank/DDBJ whole genome shotgun (WGS) entry which is preliminary data.</text>
</comment>
<evidence type="ECO:0000313" key="1">
    <source>
        <dbReference type="EMBL" id="TCO90336.1"/>
    </source>
</evidence>
<dbReference type="EMBL" id="SLXB01000017">
    <property type="protein sequence ID" value="TCO90336.1"/>
    <property type="molecule type" value="Genomic_DNA"/>
</dbReference>
<dbReference type="Proteomes" id="UP000295600">
    <property type="component" value="Unassembled WGS sequence"/>
</dbReference>
<gene>
    <name evidence="1" type="ORF">EV202_11764</name>
</gene>
<organism evidence="1 2">
    <name type="scientific">Prevotella heparinolytica</name>
    <dbReference type="NCBI Taxonomy" id="28113"/>
    <lineage>
        <taxon>Bacteria</taxon>
        <taxon>Pseudomonadati</taxon>
        <taxon>Bacteroidota</taxon>
        <taxon>Bacteroidia</taxon>
        <taxon>Bacteroidales</taxon>
        <taxon>Bacteroidaceae</taxon>
        <taxon>Bacteroides</taxon>
    </lineage>
</organism>
<proteinExistence type="predicted"/>
<accession>A0A4R2M4J2</accession>
<sequence>MTVFPDSKALRYRKTMPAKELHTLLPAFYSAPLPGRKSAKRIFALIAFAATLTIGFTAA</sequence>